<sequence length="68" mass="8390">MRQQYKRSICSTCHFLFLCSLTKDKSMIHSCSEYEHYLEHQQEKFKSEEPIMQFNRRRIRGKSQLFLK</sequence>
<organism evidence="1 2">
    <name type="scientific">Arenibacter algicola</name>
    <dbReference type="NCBI Taxonomy" id="616991"/>
    <lineage>
        <taxon>Bacteria</taxon>
        <taxon>Pseudomonadati</taxon>
        <taxon>Bacteroidota</taxon>
        <taxon>Flavobacteriia</taxon>
        <taxon>Flavobacteriales</taxon>
        <taxon>Flavobacteriaceae</taxon>
        <taxon>Arenibacter</taxon>
    </lineage>
</organism>
<name>A0A221UYS5_9FLAO</name>
<dbReference type="EMBL" id="CP022515">
    <property type="protein sequence ID" value="ASO06514.1"/>
    <property type="molecule type" value="Genomic_DNA"/>
</dbReference>
<proteinExistence type="predicted"/>
<accession>A0A221UYS5</accession>
<evidence type="ECO:0000313" key="1">
    <source>
        <dbReference type="EMBL" id="ASO06514.1"/>
    </source>
</evidence>
<evidence type="ECO:0000313" key="2">
    <source>
        <dbReference type="Proteomes" id="UP000204551"/>
    </source>
</evidence>
<dbReference type="Proteomes" id="UP000204551">
    <property type="component" value="Chromosome"/>
</dbReference>
<protein>
    <submittedName>
        <fullName evidence="1">Uncharacterized protein</fullName>
    </submittedName>
</protein>
<dbReference type="KEGG" id="aalg:AREALGSMS7_03083"/>
<gene>
    <name evidence="1" type="ORF">AREALGSMS7_03083</name>
</gene>
<dbReference type="AlphaFoldDB" id="A0A221UYS5"/>
<reference evidence="1 2" key="1">
    <citation type="submission" date="2017-07" db="EMBL/GenBank/DDBJ databases">
        <title>Genome Sequence of Arenibacter algicola Strain SMS7 Isolated from a culture of the Diatom Skeletonema marinoi.</title>
        <authorList>
            <person name="Topel M."/>
            <person name="Pinder M.I.M."/>
            <person name="Johansson O.N."/>
            <person name="Kourtchenko O."/>
            <person name="Godhe A."/>
            <person name="Clarke A.K."/>
        </authorList>
    </citation>
    <scope>NUCLEOTIDE SEQUENCE [LARGE SCALE GENOMIC DNA]</scope>
    <source>
        <strain evidence="1 2">SMS7</strain>
    </source>
</reference>